<gene>
    <name evidence="1" type="ORF">SAMN05661109_01963</name>
</gene>
<dbReference type="InterPro" id="IPR011664">
    <property type="entry name" value="Abi_system_AbiD/AbiF-like"/>
</dbReference>
<dbReference type="STRING" id="1121357.SAMN05661109_01963"/>
<reference evidence="2" key="1">
    <citation type="submission" date="2016-10" db="EMBL/GenBank/DDBJ databases">
        <authorList>
            <person name="Varghese N."/>
            <person name="Submissions S."/>
        </authorList>
    </citation>
    <scope>NUCLEOTIDE SEQUENCE [LARGE SCALE GENOMIC DNA]</scope>
    <source>
        <strain evidence="2">DSM 20524</strain>
    </source>
</reference>
<dbReference type="EMBL" id="FOGQ01000009">
    <property type="protein sequence ID" value="SES13762.1"/>
    <property type="molecule type" value="Genomic_DNA"/>
</dbReference>
<dbReference type="RefSeq" id="WP_092259683.1">
    <property type="nucleotide sequence ID" value="NZ_CP047199.1"/>
</dbReference>
<sequence length="321" mass="36791">MSDPKPYTTIDERIAFLTARGMSLDVDEARHWLSVVNYYRLSGYWYPYRSRKNGETLESFQPGTEFSQVAHLYEFDRKLGTLIHDGLERIEVALRASLVETLGVQGPMVYQDPTVFRPDFNHHKWMARARKRVERARRHSAVVQHHDKHYDGQLPLWVLVDFLDFSDSSQLFEGLRAADQFSVAQTLNMAPDVQVLSKTQARKVKKQQPLVRWLEQLTILRNTTAHYGRVWNSTYVPAGTTALKASFSNFGSLPESTSYRVYGSLVVIGHILSLVSPGSTWLWKVRTLVEDLFLPFTGLSVTDMGFPDGWQEHSIWTPRGA</sequence>
<protein>
    <submittedName>
        <fullName evidence="1">Abortive infection bacteriophage resistance protein</fullName>
    </submittedName>
</protein>
<name>A0A1H9UWH7_9CORY</name>
<proteinExistence type="predicted"/>
<accession>A0A1H9UWH7</accession>
<dbReference type="Pfam" id="PF07751">
    <property type="entry name" value="Abi_2"/>
    <property type="match status" value="1"/>
</dbReference>
<dbReference type="Proteomes" id="UP000198929">
    <property type="component" value="Unassembled WGS sequence"/>
</dbReference>
<dbReference type="AlphaFoldDB" id="A0A1H9UWH7"/>
<keyword evidence="2" id="KW-1185">Reference proteome</keyword>
<evidence type="ECO:0000313" key="2">
    <source>
        <dbReference type="Proteomes" id="UP000198929"/>
    </source>
</evidence>
<evidence type="ECO:0000313" key="1">
    <source>
        <dbReference type="EMBL" id="SES13762.1"/>
    </source>
</evidence>
<organism evidence="1 2">
    <name type="scientific">Corynebacterium cystitidis DSM 20524</name>
    <dbReference type="NCBI Taxonomy" id="1121357"/>
    <lineage>
        <taxon>Bacteria</taxon>
        <taxon>Bacillati</taxon>
        <taxon>Actinomycetota</taxon>
        <taxon>Actinomycetes</taxon>
        <taxon>Mycobacteriales</taxon>
        <taxon>Corynebacteriaceae</taxon>
        <taxon>Corynebacterium</taxon>
    </lineage>
</organism>